<protein>
    <submittedName>
        <fullName evidence="1">Uncharacterized protein</fullName>
    </submittedName>
</protein>
<organism evidence="1 2">
    <name type="scientific">Nostoc flagelliforme CCNUN1</name>
    <dbReference type="NCBI Taxonomy" id="2038116"/>
    <lineage>
        <taxon>Bacteria</taxon>
        <taxon>Bacillati</taxon>
        <taxon>Cyanobacteriota</taxon>
        <taxon>Cyanophyceae</taxon>
        <taxon>Nostocales</taxon>
        <taxon>Nostocaceae</taxon>
        <taxon>Nostoc</taxon>
    </lineage>
</organism>
<name>A0A2K8SUS1_9NOSO</name>
<dbReference type="EMBL" id="CP024785">
    <property type="protein sequence ID" value="AUB39158.1"/>
    <property type="molecule type" value="Genomic_DNA"/>
</dbReference>
<proteinExistence type="predicted"/>
<gene>
    <name evidence="1" type="ORF">COO91_05150</name>
</gene>
<dbReference type="KEGG" id="nfl:COO91_05150"/>
<dbReference type="Proteomes" id="UP000232003">
    <property type="component" value="Chromosome"/>
</dbReference>
<dbReference type="AlphaFoldDB" id="A0A2K8SUS1"/>
<accession>A0A2K8SUS1</accession>
<keyword evidence="2" id="KW-1185">Reference proteome</keyword>
<sequence>MILVTGMTANSLSISQEYPHCITSNSRQVNVQIAQEEVYSFFIRIVNTMSPDEVLCEFKAFFIDGLDLEYSHSVPEIYKIFLNDKEQDFRNTLKRCIYIIINTWKTTRKDKHIQTLVDLFTIKDLKVKANYLPGLNTCKSWLENFINSKDYQEIKLFAAKHDELHKGHWANRYTSYFLVAQSVNENNPREQQEAAKKLYRQIKDKYKFELAMYIARSQSAVSSTTRYKNPSVLGDNVLHLIKAIVLKKGAFSHENIANIFIKQTQGQTLEQFKASIEKYLFFSVDNQELVKTLRQQFGEILSLWKKAHNQEILTKELFLRACNRVIDCFTTENGKEPSLLFVSLLTQGHSLTLVIILLKTILISRNSRRHLEIKIAHLIRYYEKYPEYECKWVINFMEIFNITFAIYAENVEYNLIKMEEDESSNPQLNLDAYRVFSQMKVDRQK</sequence>
<evidence type="ECO:0000313" key="1">
    <source>
        <dbReference type="EMBL" id="AUB39158.1"/>
    </source>
</evidence>
<evidence type="ECO:0000313" key="2">
    <source>
        <dbReference type="Proteomes" id="UP000232003"/>
    </source>
</evidence>
<reference evidence="1 2" key="1">
    <citation type="submission" date="2017-11" db="EMBL/GenBank/DDBJ databases">
        <title>Complete genome of a free-living desiccation-tolerant cyanobacterium and its photosynthetic adaptation to extreme terrestrial habitat.</title>
        <authorList>
            <person name="Shang J."/>
        </authorList>
    </citation>
    <scope>NUCLEOTIDE SEQUENCE [LARGE SCALE GENOMIC DNA]</scope>
    <source>
        <strain evidence="1 2">CCNUN1</strain>
    </source>
</reference>